<evidence type="ECO:0000256" key="1">
    <source>
        <dbReference type="SAM" id="MobiDB-lite"/>
    </source>
</evidence>
<organism evidence="2 3">
    <name type="scientific">Hymenolepis diminuta</name>
    <name type="common">Rat tapeworm</name>
    <dbReference type="NCBI Taxonomy" id="6216"/>
    <lineage>
        <taxon>Eukaryota</taxon>
        <taxon>Metazoa</taxon>
        <taxon>Spiralia</taxon>
        <taxon>Lophotrochozoa</taxon>
        <taxon>Platyhelminthes</taxon>
        <taxon>Cestoda</taxon>
        <taxon>Eucestoda</taxon>
        <taxon>Cyclophyllidea</taxon>
        <taxon>Hymenolepididae</taxon>
        <taxon>Hymenolepis</taxon>
    </lineage>
</organism>
<dbReference type="AlphaFoldDB" id="A0A564XXF4"/>
<dbReference type="Proteomes" id="UP000321570">
    <property type="component" value="Unassembled WGS sequence"/>
</dbReference>
<evidence type="ECO:0000313" key="2">
    <source>
        <dbReference type="EMBL" id="VUZ39721.1"/>
    </source>
</evidence>
<feature type="non-terminal residue" evidence="2">
    <location>
        <position position="138"/>
    </location>
</feature>
<feature type="region of interest" description="Disordered" evidence="1">
    <location>
        <begin position="93"/>
        <end position="116"/>
    </location>
</feature>
<name>A0A564XXF4_HYMDI</name>
<accession>A0A564XXF4</accession>
<proteinExistence type="predicted"/>
<protein>
    <submittedName>
        <fullName evidence="2">Uncharacterized protein</fullName>
    </submittedName>
</protein>
<evidence type="ECO:0000313" key="3">
    <source>
        <dbReference type="Proteomes" id="UP000321570"/>
    </source>
</evidence>
<sequence>ALSQVKRQELRACASANVPKAVQLERTTVETQRAGSVPFAHRHQKSPKRLTIYRVDSQHSLAMAESSESCDLGGSVMKRSGREGDSLRIFRPHSSWNEKLTAGPRRRQTLPRSKSQVSWTDVKHCDSISLKNTLMDPT</sequence>
<reference evidence="2 3" key="1">
    <citation type="submission" date="2019-07" db="EMBL/GenBank/DDBJ databases">
        <authorList>
            <person name="Jastrzebski P J."/>
            <person name="Paukszto L."/>
            <person name="Jastrzebski P J."/>
        </authorList>
    </citation>
    <scope>NUCLEOTIDE SEQUENCE [LARGE SCALE GENOMIC DNA]</scope>
    <source>
        <strain evidence="2 3">WMS-il1</strain>
    </source>
</reference>
<feature type="non-terminal residue" evidence="2">
    <location>
        <position position="1"/>
    </location>
</feature>
<keyword evidence="3" id="KW-1185">Reference proteome</keyword>
<gene>
    <name evidence="2" type="ORF">WMSIL1_LOCUS1037</name>
</gene>
<dbReference type="EMBL" id="CABIJS010000022">
    <property type="protein sequence ID" value="VUZ39721.1"/>
    <property type="molecule type" value="Genomic_DNA"/>
</dbReference>